<dbReference type="SUPFAM" id="SSF52540">
    <property type="entry name" value="P-loop containing nucleoside triphosphate hydrolases"/>
    <property type="match status" value="1"/>
</dbReference>
<comment type="caution">
    <text evidence="2">The sequence shown here is derived from an EMBL/GenBank/DDBJ whole genome shotgun (WGS) entry which is preliminary data.</text>
</comment>
<gene>
    <name evidence="2" type="ORF">EI684_09385</name>
</gene>
<keyword evidence="2" id="KW-0547">Nucleotide-binding</keyword>
<feature type="domain" description="Orc1-like AAA ATPase" evidence="1">
    <location>
        <begin position="22"/>
        <end position="166"/>
    </location>
</feature>
<dbReference type="Gene3D" id="3.40.50.300">
    <property type="entry name" value="P-loop containing nucleotide triphosphate hydrolases"/>
    <property type="match status" value="1"/>
</dbReference>
<dbReference type="Pfam" id="PF13191">
    <property type="entry name" value="AAA_16"/>
    <property type="match status" value="1"/>
</dbReference>
<evidence type="ECO:0000259" key="1">
    <source>
        <dbReference type="Pfam" id="PF13191"/>
    </source>
</evidence>
<keyword evidence="2" id="KW-0067">ATP-binding</keyword>
<dbReference type="Proteomes" id="UP000280307">
    <property type="component" value="Unassembled WGS sequence"/>
</dbReference>
<dbReference type="InterPro" id="IPR041664">
    <property type="entry name" value="AAA_16"/>
</dbReference>
<sequence length="505" mass="57757">MCNTIIPMGGGRSVCMPDESLFVNRDDELKQLNALITKLDHGGYLPKSVFNIYGAPGIGKSSLLAELKRQWSSGRYRLLFINLHDRGLPRETTQQKKFCCEQLVAQLATDAGNTPQIAQIDEQLQQAPEDERFDAIGAALVRLLEPYKANQIIILMVDACEQATDACFAWLERRILLPLIHEPEEQQTRLLCLLTSQLILRWRQHNVRRRVDLIALEPLSPEATHLQVNALLNGRAAGTHEQPSPESLSLGQHIYNLTFGHPLATKKAIERLVAEAGQPAEYGAWLSQNENQQSLSSRVVVEIQDHAIKSMAGKKLSSENWDILEALAILREFEVNVMRVVLPTYHEKYGEISQSMLLIYIRELLETRLAIWNSEVRAYQIAPAIRRIIARRLALHKPELYQNLRAKAQAYYAKQIETVMNNRHVYLLEYLFQRLSAAPPRTLAREQLSREFEKFLTKHYHLRDESLKQLNDALEQDKELQELLVQHDLAEDLFTSCVQTFYVAA</sequence>
<organism evidence="2 3">
    <name type="scientific">Candidatus Viridilinea halotolerans</name>
    <dbReference type="NCBI Taxonomy" id="2491704"/>
    <lineage>
        <taxon>Bacteria</taxon>
        <taxon>Bacillati</taxon>
        <taxon>Chloroflexota</taxon>
        <taxon>Chloroflexia</taxon>
        <taxon>Chloroflexales</taxon>
        <taxon>Chloroflexineae</taxon>
        <taxon>Oscillochloridaceae</taxon>
        <taxon>Candidatus Viridilinea</taxon>
    </lineage>
</organism>
<proteinExistence type="predicted"/>
<name>A0A426U166_9CHLR</name>
<accession>A0A426U166</accession>
<dbReference type="EMBL" id="RSAS01000358">
    <property type="protein sequence ID" value="RRR73078.1"/>
    <property type="molecule type" value="Genomic_DNA"/>
</dbReference>
<dbReference type="AlphaFoldDB" id="A0A426U166"/>
<evidence type="ECO:0000313" key="3">
    <source>
        <dbReference type="Proteomes" id="UP000280307"/>
    </source>
</evidence>
<protein>
    <submittedName>
        <fullName evidence="2">ATP-binding protein</fullName>
    </submittedName>
</protein>
<dbReference type="InterPro" id="IPR027417">
    <property type="entry name" value="P-loop_NTPase"/>
</dbReference>
<evidence type="ECO:0000313" key="2">
    <source>
        <dbReference type="EMBL" id="RRR73078.1"/>
    </source>
</evidence>
<dbReference type="GO" id="GO:0005524">
    <property type="term" value="F:ATP binding"/>
    <property type="evidence" value="ECO:0007669"/>
    <property type="project" value="UniProtKB-KW"/>
</dbReference>
<reference evidence="2 3" key="1">
    <citation type="submission" date="2018-12" db="EMBL/GenBank/DDBJ databases">
        <title>Genome Sequence of Candidatus Viridilinea halotolerans isolated from saline sulfide-rich spring.</title>
        <authorList>
            <person name="Grouzdev D.S."/>
            <person name="Burganskaya E.I."/>
            <person name="Krutkina M.S."/>
            <person name="Sukhacheva M.V."/>
            <person name="Gorlenko V.M."/>
        </authorList>
    </citation>
    <scope>NUCLEOTIDE SEQUENCE [LARGE SCALE GENOMIC DNA]</scope>
    <source>
        <strain evidence="2">Chok-6</strain>
    </source>
</reference>